<keyword evidence="1" id="KW-1133">Transmembrane helix</keyword>
<feature type="transmembrane region" description="Helical" evidence="1">
    <location>
        <begin position="36"/>
        <end position="59"/>
    </location>
</feature>
<dbReference type="Proteomes" id="UP000070184">
    <property type="component" value="Unassembled WGS sequence"/>
</dbReference>
<evidence type="ECO:0000313" key="2">
    <source>
        <dbReference type="EMBL" id="KXA89702.1"/>
    </source>
</evidence>
<evidence type="ECO:0000256" key="1">
    <source>
        <dbReference type="SAM" id="Phobius"/>
    </source>
</evidence>
<keyword evidence="1" id="KW-0472">Membrane</keyword>
<reference evidence="2 3" key="1">
    <citation type="journal article" date="2016" name="Sci. Rep.">
        <title>Metabolic traits of an uncultured archaeal lineage -MSBL1- from brine pools of the Red Sea.</title>
        <authorList>
            <person name="Mwirichia R."/>
            <person name="Alam I."/>
            <person name="Rashid M."/>
            <person name="Vinu M."/>
            <person name="Ba-Alawi W."/>
            <person name="Anthony Kamau A."/>
            <person name="Kamanda Ngugi D."/>
            <person name="Goker M."/>
            <person name="Klenk H.P."/>
            <person name="Bajic V."/>
            <person name="Stingl U."/>
        </authorList>
    </citation>
    <scope>NUCLEOTIDE SEQUENCE [LARGE SCALE GENOMIC DNA]</scope>
    <source>
        <strain evidence="2">SCGC-AAA259B11</strain>
    </source>
</reference>
<accession>A0A133U673</accession>
<keyword evidence="3" id="KW-1185">Reference proteome</keyword>
<sequence>MLIWFSGKASTNWNTSGLCYSKSISRRNMKKRHKGLLLAVVGAVLLVTFGVLSSIYVGGGGRPIKHPHPLLSEIEPLPLTYLHFFGSIILMVVGLGTVVWCSIKGENTP</sequence>
<comment type="caution">
    <text evidence="2">The sequence shown here is derived from an EMBL/GenBank/DDBJ whole genome shotgun (WGS) entry which is preliminary data.</text>
</comment>
<dbReference type="EMBL" id="LHXK01000025">
    <property type="protein sequence ID" value="KXA89702.1"/>
    <property type="molecule type" value="Genomic_DNA"/>
</dbReference>
<feature type="transmembrane region" description="Helical" evidence="1">
    <location>
        <begin position="79"/>
        <end position="103"/>
    </location>
</feature>
<proteinExistence type="predicted"/>
<gene>
    <name evidence="2" type="ORF">AKJ61_02365</name>
</gene>
<keyword evidence="1" id="KW-0812">Transmembrane</keyword>
<organism evidence="2 3">
    <name type="scientific">candidate division MSBL1 archaeon SCGC-AAA259B11</name>
    <dbReference type="NCBI Taxonomy" id="1698260"/>
    <lineage>
        <taxon>Archaea</taxon>
        <taxon>Methanobacteriati</taxon>
        <taxon>Methanobacteriota</taxon>
        <taxon>candidate division MSBL1</taxon>
    </lineage>
</organism>
<name>A0A133U673_9EURY</name>
<evidence type="ECO:0000313" key="3">
    <source>
        <dbReference type="Proteomes" id="UP000070184"/>
    </source>
</evidence>
<dbReference type="AlphaFoldDB" id="A0A133U673"/>
<protein>
    <submittedName>
        <fullName evidence="2">Uncharacterized protein</fullName>
    </submittedName>
</protein>